<sequence>SSNAGRAWLHYWIDEDGNFRYGIIQPDQITPIYATTLDNKLLGILRSYKQLDPDSGKYFTVHEYWTDKEAQFFRTNA</sequence>
<dbReference type="RefSeq" id="WP_285085713.1">
    <property type="nucleotide sequence ID" value="NZ_JASOME010000294.1"/>
</dbReference>
<dbReference type="Proteomes" id="UP001237784">
    <property type="component" value="Unassembled WGS sequence"/>
</dbReference>
<accession>A0AAW6Y211</accession>
<organism evidence="1 2">
    <name type="scientific">Gardnerella vaginalis</name>
    <dbReference type="NCBI Taxonomy" id="2702"/>
    <lineage>
        <taxon>Bacteria</taxon>
        <taxon>Bacillati</taxon>
        <taxon>Actinomycetota</taxon>
        <taxon>Actinomycetes</taxon>
        <taxon>Bifidobacteriales</taxon>
        <taxon>Bifidobacteriaceae</taxon>
        <taxon>Gardnerella</taxon>
    </lineage>
</organism>
<name>A0AAW6Y211_GARVA</name>
<comment type="caution">
    <text evidence="1">The sequence shown here is derived from an EMBL/GenBank/DDBJ whole genome shotgun (WGS) entry which is preliminary data.</text>
</comment>
<evidence type="ECO:0000313" key="2">
    <source>
        <dbReference type="Proteomes" id="UP001237784"/>
    </source>
</evidence>
<feature type="non-terminal residue" evidence="1">
    <location>
        <position position="1"/>
    </location>
</feature>
<dbReference type="Pfam" id="PF05133">
    <property type="entry name" value="SPP1_portal"/>
    <property type="match status" value="1"/>
</dbReference>
<dbReference type="AlphaFoldDB" id="A0AAW6Y211"/>
<gene>
    <name evidence="1" type="ORF">QP372_08200</name>
</gene>
<reference evidence="1" key="1">
    <citation type="submission" date="2023-05" db="EMBL/GenBank/DDBJ databases">
        <title>Cataloging the Phylogenetic Diversity of Human Bladder Bacteria.</title>
        <authorList>
            <person name="Du J."/>
        </authorList>
    </citation>
    <scope>NUCLEOTIDE SEQUENCE</scope>
    <source>
        <strain evidence="1">UMB6789</strain>
    </source>
</reference>
<protein>
    <submittedName>
        <fullName evidence="1">Phage portal protein</fullName>
    </submittedName>
</protein>
<evidence type="ECO:0000313" key="1">
    <source>
        <dbReference type="EMBL" id="MDK7064476.1"/>
    </source>
</evidence>
<feature type="non-terminal residue" evidence="1">
    <location>
        <position position="77"/>
    </location>
</feature>
<dbReference type="EMBL" id="JASOME010000294">
    <property type="protein sequence ID" value="MDK7064476.1"/>
    <property type="molecule type" value="Genomic_DNA"/>
</dbReference>
<dbReference type="InterPro" id="IPR021145">
    <property type="entry name" value="Portal_protein_SPP1_Gp6-like"/>
</dbReference>
<proteinExistence type="predicted"/>